<evidence type="ECO:0000313" key="5">
    <source>
        <dbReference type="EMBL" id="MXU64313.1"/>
    </source>
</evidence>
<comment type="caution">
    <text evidence="5">The sequence shown here is derived from an EMBL/GenBank/DDBJ whole genome shotgun (WGS) entry which is preliminary data.</text>
</comment>
<dbReference type="GO" id="GO:0030313">
    <property type="term" value="C:cell envelope"/>
    <property type="evidence" value="ECO:0007669"/>
    <property type="project" value="UniProtKB-SubCell"/>
</dbReference>
<dbReference type="SUPFAM" id="SSF111369">
    <property type="entry name" value="HlyD-like secretion proteins"/>
    <property type="match status" value="1"/>
</dbReference>
<feature type="signal peptide" evidence="3">
    <location>
        <begin position="1"/>
        <end position="28"/>
    </location>
</feature>
<evidence type="ECO:0000256" key="1">
    <source>
        <dbReference type="ARBA" id="ARBA00009477"/>
    </source>
</evidence>
<dbReference type="Pfam" id="PF25944">
    <property type="entry name" value="Beta-barrel_RND"/>
    <property type="match status" value="1"/>
</dbReference>
<evidence type="ECO:0000259" key="4">
    <source>
        <dbReference type="Pfam" id="PF25944"/>
    </source>
</evidence>
<sequence>MKTALPRQAGCARPANIAVRLLAVLAFAAPVAGGLFAPDSARAQDRSYDLVEFDGTVVPAREAVVTPLVDGWLQSITFTSGEMVSEGDTLFEFFELPAQLELDLAKAQRDAATAHLHEAEADLKRAEALKDRDIVARVQLEKAEAQRDIATANLAEAEARVGLAELVLTQMVLKAPFTGIVSAPMVRENGWQEADTDNVMAVVTQLDPIHVIGEVPYDIYAARKQMFDSDADLIDAVVLSIVLPDGTLFEHEGKLVSGGHTFDEETQKVTVWGEFRNPDRFLRPGLKVSLRSRVDTE</sequence>
<dbReference type="AlphaFoldDB" id="A0A6B0TTM1"/>
<dbReference type="RefSeq" id="WP_160851543.1">
    <property type="nucleotide sequence ID" value="NZ_WUWG01000001.1"/>
</dbReference>
<gene>
    <name evidence="5" type="ORF">GSH16_02550</name>
</gene>
<protein>
    <submittedName>
        <fullName evidence="5">Efflux RND transporter periplasmic adaptor subunit</fullName>
    </submittedName>
</protein>
<feature type="coiled-coil region" evidence="2">
    <location>
        <begin position="102"/>
        <end position="160"/>
    </location>
</feature>
<feature type="chain" id="PRO_5025385892" evidence="3">
    <location>
        <begin position="29"/>
        <end position="297"/>
    </location>
</feature>
<dbReference type="InterPro" id="IPR006143">
    <property type="entry name" value="RND_pump_MFP"/>
</dbReference>
<organism evidence="5 6">
    <name type="scientific">Oceanomicrobium pacificus</name>
    <dbReference type="NCBI Taxonomy" id="2692916"/>
    <lineage>
        <taxon>Bacteria</taxon>
        <taxon>Pseudomonadati</taxon>
        <taxon>Pseudomonadota</taxon>
        <taxon>Alphaproteobacteria</taxon>
        <taxon>Rhodobacterales</taxon>
        <taxon>Paracoccaceae</taxon>
        <taxon>Oceanomicrobium</taxon>
    </lineage>
</organism>
<keyword evidence="3" id="KW-0732">Signal</keyword>
<dbReference type="EMBL" id="WUWG01000001">
    <property type="protein sequence ID" value="MXU64313.1"/>
    <property type="molecule type" value="Genomic_DNA"/>
</dbReference>
<accession>A0A6B0TTM1</accession>
<name>A0A6B0TTM1_9RHOB</name>
<keyword evidence="2" id="KW-0175">Coiled coil</keyword>
<reference evidence="5 6" key="1">
    <citation type="submission" date="2019-12" db="EMBL/GenBank/DDBJ databases">
        <title>Strain KN286 was isolated from seawater, which was collected from Caroline Seamount in the tropical western Pacific.</title>
        <authorList>
            <person name="Wang Q."/>
        </authorList>
    </citation>
    <scope>NUCLEOTIDE SEQUENCE [LARGE SCALE GENOMIC DNA]</scope>
    <source>
        <strain evidence="5 6">KN286</strain>
    </source>
</reference>
<evidence type="ECO:0000256" key="2">
    <source>
        <dbReference type="SAM" id="Coils"/>
    </source>
</evidence>
<feature type="domain" description="Multidrug resistance protein MdtA-like beta-barrel" evidence="4">
    <location>
        <begin position="230"/>
        <end position="295"/>
    </location>
</feature>
<keyword evidence="6" id="KW-1185">Reference proteome</keyword>
<evidence type="ECO:0000313" key="6">
    <source>
        <dbReference type="Proteomes" id="UP000436016"/>
    </source>
</evidence>
<dbReference type="NCBIfam" id="TIGR01730">
    <property type="entry name" value="RND_mfp"/>
    <property type="match status" value="1"/>
</dbReference>
<dbReference type="GO" id="GO:0005886">
    <property type="term" value="C:plasma membrane"/>
    <property type="evidence" value="ECO:0007669"/>
    <property type="project" value="TreeGrafter"/>
</dbReference>
<dbReference type="Gene3D" id="2.40.30.170">
    <property type="match status" value="1"/>
</dbReference>
<comment type="similarity">
    <text evidence="1">Belongs to the membrane fusion protein (MFP) (TC 8.A.1) family.</text>
</comment>
<dbReference type="GO" id="GO:0022857">
    <property type="term" value="F:transmembrane transporter activity"/>
    <property type="evidence" value="ECO:0007669"/>
    <property type="project" value="InterPro"/>
</dbReference>
<dbReference type="Gene3D" id="2.40.50.100">
    <property type="match status" value="1"/>
</dbReference>
<dbReference type="Proteomes" id="UP000436016">
    <property type="component" value="Unassembled WGS sequence"/>
</dbReference>
<proteinExistence type="inferred from homology"/>
<dbReference type="PANTHER" id="PTHR30158">
    <property type="entry name" value="ACRA/E-RELATED COMPONENT OF DRUG EFFLUX TRANSPORTER"/>
    <property type="match status" value="1"/>
</dbReference>
<dbReference type="InterPro" id="IPR058626">
    <property type="entry name" value="MdtA-like_b-barrel"/>
</dbReference>
<dbReference type="Gene3D" id="1.10.287.470">
    <property type="entry name" value="Helix hairpin bin"/>
    <property type="match status" value="1"/>
</dbReference>
<evidence type="ECO:0000256" key="3">
    <source>
        <dbReference type="SAM" id="SignalP"/>
    </source>
</evidence>
<dbReference type="PANTHER" id="PTHR30158:SF24">
    <property type="entry name" value="HLYD FAMILY SECRETION PROTEIN"/>
    <property type="match status" value="1"/>
</dbReference>
<dbReference type="GO" id="GO:0046677">
    <property type="term" value="P:response to antibiotic"/>
    <property type="evidence" value="ECO:0007669"/>
    <property type="project" value="TreeGrafter"/>
</dbReference>